<reference evidence="5" key="3">
    <citation type="submission" date="2025-09" db="UniProtKB">
        <authorList>
            <consortium name="Ensembl"/>
        </authorList>
    </citation>
    <scope>IDENTIFICATION</scope>
    <source>
        <strain evidence="5">Guanapo</strain>
    </source>
</reference>
<dbReference type="Proteomes" id="UP000242638">
    <property type="component" value="Unassembled WGS sequence"/>
</dbReference>
<keyword evidence="6" id="KW-1185">Reference proteome</keyword>
<name>A0A3P9PGY0_POERE</name>
<dbReference type="GO" id="GO:0016604">
    <property type="term" value="C:nuclear body"/>
    <property type="evidence" value="ECO:0007669"/>
    <property type="project" value="TreeGrafter"/>
</dbReference>
<dbReference type="GeneTree" id="ENSGT00390000005492"/>
<evidence type="ECO:0000313" key="5">
    <source>
        <dbReference type="Ensembl" id="ENSPREP00000020943.1"/>
    </source>
</evidence>
<evidence type="ECO:0000256" key="2">
    <source>
        <dbReference type="ARBA" id="ARBA00005407"/>
    </source>
</evidence>
<evidence type="ECO:0000256" key="3">
    <source>
        <dbReference type="ARBA" id="ARBA00023242"/>
    </source>
</evidence>
<dbReference type="AlphaFoldDB" id="A0A3P9PGY0"/>
<dbReference type="Bgee" id="ENSPREG00000014168">
    <property type="expression patterns" value="Expressed in caudal fin and 1 other cell type or tissue"/>
</dbReference>
<comment type="subcellular location">
    <subcellularLocation>
        <location evidence="1">Nucleus</location>
    </subcellularLocation>
</comment>
<accession>A0A3P9PGY0</accession>
<evidence type="ECO:0000313" key="6">
    <source>
        <dbReference type="Proteomes" id="UP000242638"/>
    </source>
</evidence>
<dbReference type="PANTHER" id="PTHR13165">
    <property type="entry name" value="ARSENITE-RESISTANCE PROTEIN 2"/>
    <property type="match status" value="1"/>
</dbReference>
<comment type="similarity">
    <text evidence="2">Belongs to the ARS2 family.</text>
</comment>
<dbReference type="GO" id="GO:0031053">
    <property type="term" value="P:primary miRNA processing"/>
    <property type="evidence" value="ECO:0007669"/>
    <property type="project" value="TreeGrafter"/>
</dbReference>
<evidence type="ECO:0000259" key="4">
    <source>
        <dbReference type="Pfam" id="PF04959"/>
    </source>
</evidence>
<sequence>CSPVYLSTCLSVHLSVCSPVCLSVHLSVYLSTCLSVHLSVCPPVCLSVHLSVCPPVCLSTCLSVHLSVCSPVCLSVHLFVSVYLSTCLSVHLSVYLSTCLSVHLSICPPVCLYLSVSCPQVETFLASNTQELSKDKWLCPLSGKKFKAPEFVRKHILNKHGEKVTAVRQEVEFFNNFLLDAKRPALPEHKPLPPPAQGT</sequence>
<reference evidence="6" key="1">
    <citation type="submission" date="2013-11" db="EMBL/GenBank/DDBJ databases">
        <title>The genomic landscape of the Guanapo guppy.</title>
        <authorList>
            <person name="Kuenstner A."/>
            <person name="Dreyer C."/>
        </authorList>
    </citation>
    <scope>NUCLEOTIDE SEQUENCE</scope>
    <source>
        <strain evidence="6">Guanapo</strain>
    </source>
</reference>
<organism evidence="5 6">
    <name type="scientific">Poecilia reticulata</name>
    <name type="common">Guppy</name>
    <name type="synonym">Acanthophacelus reticulatus</name>
    <dbReference type="NCBI Taxonomy" id="8081"/>
    <lineage>
        <taxon>Eukaryota</taxon>
        <taxon>Metazoa</taxon>
        <taxon>Chordata</taxon>
        <taxon>Craniata</taxon>
        <taxon>Vertebrata</taxon>
        <taxon>Euteleostomi</taxon>
        <taxon>Actinopterygii</taxon>
        <taxon>Neopterygii</taxon>
        <taxon>Teleostei</taxon>
        <taxon>Neoteleostei</taxon>
        <taxon>Acanthomorphata</taxon>
        <taxon>Ovalentaria</taxon>
        <taxon>Atherinomorphae</taxon>
        <taxon>Cyprinodontiformes</taxon>
        <taxon>Poeciliidae</taxon>
        <taxon>Poeciliinae</taxon>
        <taxon>Poecilia</taxon>
    </lineage>
</organism>
<dbReference type="STRING" id="8081.ENSPREP00000020943"/>
<evidence type="ECO:0000256" key="1">
    <source>
        <dbReference type="ARBA" id="ARBA00004123"/>
    </source>
</evidence>
<reference evidence="5" key="2">
    <citation type="submission" date="2025-08" db="UniProtKB">
        <authorList>
            <consortium name="Ensembl"/>
        </authorList>
    </citation>
    <scope>IDENTIFICATION</scope>
    <source>
        <strain evidence="5">Guanapo</strain>
    </source>
</reference>
<dbReference type="PANTHER" id="PTHR13165:SF0">
    <property type="entry name" value="SERRATE RNA EFFECTOR MOLECULE HOMOLOG"/>
    <property type="match status" value="1"/>
</dbReference>
<proteinExistence type="inferred from homology"/>
<dbReference type="Ensembl" id="ENSPRET00000021167.1">
    <property type="protein sequence ID" value="ENSPREP00000020943.1"/>
    <property type="gene ID" value="ENSPREG00000014168.1"/>
</dbReference>
<dbReference type="Pfam" id="PF04959">
    <property type="entry name" value="ARS2"/>
    <property type="match status" value="1"/>
</dbReference>
<dbReference type="InterPro" id="IPR007042">
    <property type="entry name" value="SERRATE/Ars2_C"/>
</dbReference>
<dbReference type="InterPro" id="IPR039727">
    <property type="entry name" value="SE/Ars2"/>
</dbReference>
<feature type="domain" description="SERRATE/Ars2 C-terminal" evidence="4">
    <location>
        <begin position="120"/>
        <end position="197"/>
    </location>
</feature>
<protein>
    <recommendedName>
        <fullName evidence="4">SERRATE/Ars2 C-terminal domain-containing protein</fullName>
    </recommendedName>
</protein>
<keyword evidence="3" id="KW-0539">Nucleus</keyword>